<gene>
    <name evidence="2" type="ORF">NBG84_33350</name>
</gene>
<dbReference type="Proteomes" id="UP001431429">
    <property type="component" value="Unassembled WGS sequence"/>
</dbReference>
<name>A0ABT0UX04_9ACTN</name>
<organism evidence="2 3">
    <name type="scientific">Streptomyces albipurpureus</name>
    <dbReference type="NCBI Taxonomy" id="2897419"/>
    <lineage>
        <taxon>Bacteria</taxon>
        <taxon>Bacillati</taxon>
        <taxon>Actinomycetota</taxon>
        <taxon>Actinomycetes</taxon>
        <taxon>Kitasatosporales</taxon>
        <taxon>Streptomycetaceae</taxon>
        <taxon>Streptomyces</taxon>
    </lineage>
</organism>
<keyword evidence="3" id="KW-1185">Reference proteome</keyword>
<accession>A0ABT0UX04</accession>
<evidence type="ECO:0000313" key="2">
    <source>
        <dbReference type="EMBL" id="MCM2393109.1"/>
    </source>
</evidence>
<feature type="compositionally biased region" description="Basic and acidic residues" evidence="1">
    <location>
        <begin position="67"/>
        <end position="86"/>
    </location>
</feature>
<sequence>MAWEEWAQVKAEANARQDAQTRLNQLAPLDAGSADTPDLASSPEDKQAAARAINEDVEPGVRSGGKHVTDSMRGAIKEFGPRDGHGWDTSGALQKAQETWTKQVKMLLDRLAAEEHALSRTGIDFRNNELDIAAKVARQSRINGV</sequence>
<evidence type="ECO:0000313" key="3">
    <source>
        <dbReference type="Proteomes" id="UP001431429"/>
    </source>
</evidence>
<dbReference type="EMBL" id="JAMQAW010000057">
    <property type="protein sequence ID" value="MCM2393109.1"/>
    <property type="molecule type" value="Genomic_DNA"/>
</dbReference>
<evidence type="ECO:0000256" key="1">
    <source>
        <dbReference type="SAM" id="MobiDB-lite"/>
    </source>
</evidence>
<comment type="caution">
    <text evidence="2">The sequence shown here is derived from an EMBL/GenBank/DDBJ whole genome shotgun (WGS) entry which is preliminary data.</text>
</comment>
<proteinExistence type="predicted"/>
<protein>
    <submittedName>
        <fullName evidence="2">Uncharacterized protein</fullName>
    </submittedName>
</protein>
<dbReference type="RefSeq" id="WP_250923420.1">
    <property type="nucleotide sequence ID" value="NZ_JAMQAW010000057.1"/>
</dbReference>
<feature type="region of interest" description="Disordered" evidence="1">
    <location>
        <begin position="1"/>
        <end position="94"/>
    </location>
</feature>
<reference evidence="2" key="1">
    <citation type="submission" date="2022-06" db="EMBL/GenBank/DDBJ databases">
        <title>Genome public.</title>
        <authorList>
            <person name="Sun Q."/>
        </authorList>
    </citation>
    <scope>NUCLEOTIDE SEQUENCE</scope>
    <source>
        <strain evidence="2">CWNU-1</strain>
    </source>
</reference>